<dbReference type="PROSITE" id="PS01091">
    <property type="entry name" value="TATD_3"/>
    <property type="match status" value="1"/>
</dbReference>
<evidence type="ECO:0000256" key="1">
    <source>
        <dbReference type="ARBA" id="ARBA00009275"/>
    </source>
</evidence>
<dbReference type="CDD" id="cd01310">
    <property type="entry name" value="TatD_DNAse"/>
    <property type="match status" value="1"/>
</dbReference>
<accession>A0ABT6AJ27</accession>
<protein>
    <submittedName>
        <fullName evidence="4">TatD family hydrolase</fullName>
    </submittedName>
</protein>
<evidence type="ECO:0000256" key="3">
    <source>
        <dbReference type="SAM" id="Phobius"/>
    </source>
</evidence>
<dbReference type="InterPro" id="IPR018228">
    <property type="entry name" value="DNase_TatD-rel_CS"/>
</dbReference>
<name>A0ABT6AJ27_9BURK</name>
<evidence type="ECO:0000313" key="5">
    <source>
        <dbReference type="Proteomes" id="UP001216674"/>
    </source>
</evidence>
<dbReference type="GO" id="GO:0016787">
    <property type="term" value="F:hydrolase activity"/>
    <property type="evidence" value="ECO:0007669"/>
    <property type="project" value="UniProtKB-KW"/>
</dbReference>
<dbReference type="Proteomes" id="UP001216674">
    <property type="component" value="Unassembled WGS sequence"/>
</dbReference>
<sequence length="296" mass="31219">MWIDTHCHLDAGEFDADRDAVAAAAAAAGVTGIVLPAVAVSNFAAVRALAQRHDSCVYALGIHPLCTPGAAQADLDALRREVAASLGDPRFVGIGEIGLDFFVPGLDAGHQTWIYAEQLRIAREFDLPVLLHVRKSQDQVAAQLRRIGVRQGIAHAFNGSVQQAQGFIDQGLKLGFGGNLTFSRARQIRRLAQELPLDAIVLETDAPDIAPAWLSGDQFGEQHKARNTPAEVAGVAKVLGALRGLDAGPLAQAMWRNSVAALPRLAAFAATMAPSAPPASRLPASAETIRNLPVSS</sequence>
<organism evidence="4 5">
    <name type="scientific">Cupriavidus basilensis</name>
    <dbReference type="NCBI Taxonomy" id="68895"/>
    <lineage>
        <taxon>Bacteria</taxon>
        <taxon>Pseudomonadati</taxon>
        <taxon>Pseudomonadota</taxon>
        <taxon>Betaproteobacteria</taxon>
        <taxon>Burkholderiales</taxon>
        <taxon>Burkholderiaceae</taxon>
        <taxon>Cupriavidus</taxon>
    </lineage>
</organism>
<gene>
    <name evidence="4" type="ORF">P3W85_06565</name>
</gene>
<feature type="transmembrane region" description="Helical" evidence="3">
    <location>
        <begin position="20"/>
        <end position="45"/>
    </location>
</feature>
<dbReference type="PANTHER" id="PTHR46124:SF2">
    <property type="entry name" value="D-AMINOACYL-TRNA DEACYLASE"/>
    <property type="match status" value="1"/>
</dbReference>
<evidence type="ECO:0000256" key="2">
    <source>
        <dbReference type="ARBA" id="ARBA00022801"/>
    </source>
</evidence>
<proteinExistence type="inferred from homology"/>
<keyword evidence="3" id="KW-0472">Membrane</keyword>
<keyword evidence="3" id="KW-0812">Transmembrane</keyword>
<comment type="similarity">
    <text evidence="1">Belongs to the metallo-dependent hydrolases superfamily. TatD-type hydrolase family.</text>
</comment>
<dbReference type="SUPFAM" id="SSF51556">
    <property type="entry name" value="Metallo-dependent hydrolases"/>
    <property type="match status" value="1"/>
</dbReference>
<evidence type="ECO:0000313" key="4">
    <source>
        <dbReference type="EMBL" id="MDF3832607.1"/>
    </source>
</evidence>
<reference evidence="4 5" key="1">
    <citation type="submission" date="2023-03" db="EMBL/GenBank/DDBJ databases">
        <title>Draft assemblies of triclosan tolerant bacteria isolated from returned activated sludge.</title>
        <authorList>
            <person name="Van Hamelsveld S."/>
        </authorList>
    </citation>
    <scope>NUCLEOTIDE SEQUENCE [LARGE SCALE GENOMIC DNA]</scope>
    <source>
        <strain evidence="4 5">GW210010_S58</strain>
    </source>
</reference>
<dbReference type="InterPro" id="IPR032466">
    <property type="entry name" value="Metal_Hydrolase"/>
</dbReference>
<dbReference type="PANTHER" id="PTHR46124">
    <property type="entry name" value="D-AMINOACYL-TRNA DEACYLASE"/>
    <property type="match status" value="1"/>
</dbReference>
<dbReference type="PIRSF" id="PIRSF005902">
    <property type="entry name" value="DNase_TatD"/>
    <property type="match status" value="1"/>
</dbReference>
<comment type="caution">
    <text evidence="4">The sequence shown here is derived from an EMBL/GenBank/DDBJ whole genome shotgun (WGS) entry which is preliminary data.</text>
</comment>
<dbReference type="Gene3D" id="3.20.20.140">
    <property type="entry name" value="Metal-dependent hydrolases"/>
    <property type="match status" value="1"/>
</dbReference>
<dbReference type="RefSeq" id="WP_276264181.1">
    <property type="nucleotide sequence ID" value="NZ_JARJLM010000115.1"/>
</dbReference>
<dbReference type="InterPro" id="IPR001130">
    <property type="entry name" value="TatD-like"/>
</dbReference>
<dbReference type="EMBL" id="JARJLM010000115">
    <property type="protein sequence ID" value="MDF3832607.1"/>
    <property type="molecule type" value="Genomic_DNA"/>
</dbReference>
<keyword evidence="2 4" id="KW-0378">Hydrolase</keyword>
<keyword evidence="3" id="KW-1133">Transmembrane helix</keyword>
<dbReference type="Pfam" id="PF01026">
    <property type="entry name" value="TatD_DNase"/>
    <property type="match status" value="1"/>
</dbReference>
<keyword evidence="5" id="KW-1185">Reference proteome</keyword>